<dbReference type="AlphaFoldDB" id="E9D949"/>
<proteinExistence type="predicted"/>
<dbReference type="Proteomes" id="UP000002497">
    <property type="component" value="Unassembled WGS sequence"/>
</dbReference>
<accession>E9D949</accession>
<evidence type="ECO:0000313" key="2">
    <source>
        <dbReference type="Proteomes" id="UP000002497"/>
    </source>
</evidence>
<reference evidence="2" key="2">
    <citation type="submission" date="2010-03" db="EMBL/GenBank/DDBJ databases">
        <title>The genome sequence of Coccidioides posadasii strain Silveira.</title>
        <authorList>
            <consortium name="The Broad Institute Genome Sequencing Center for Infectious Disease"/>
            <person name="Neafsey D."/>
            <person name="Orbach M."/>
            <person name="Henn M.R."/>
            <person name="Cole G.T."/>
            <person name="Galgiani J."/>
            <person name="Gardner M.J."/>
            <person name="Kirkland T.N."/>
            <person name="Taylor J.W."/>
            <person name="Young S.K."/>
            <person name="Zeng Q."/>
            <person name="Koehrsen M."/>
            <person name="Alvarado L."/>
            <person name="Berlin A."/>
            <person name="Borenstein D."/>
            <person name="Chapman S.B."/>
            <person name="Chen Z."/>
            <person name="Engels R."/>
            <person name="Freedman E."/>
            <person name="Gellesch M."/>
            <person name="Goldberg J."/>
            <person name="Griggs A."/>
            <person name="Gujja S."/>
            <person name="Heilman E."/>
            <person name="Heiman D."/>
            <person name="Howarth C."/>
            <person name="Jen D."/>
            <person name="Larson L."/>
            <person name="Mehta T."/>
            <person name="Neiman D."/>
            <person name="Park D."/>
            <person name="Pearson M."/>
            <person name="Richards J."/>
            <person name="Roberts A."/>
            <person name="Saif S."/>
            <person name="Shea T."/>
            <person name="Shenoy N."/>
            <person name="Sisk P."/>
            <person name="Stolte C."/>
            <person name="Sykes S."/>
            <person name="Walk T."/>
            <person name="White J."/>
            <person name="Yandava C."/>
            <person name="Haas B."/>
            <person name="Nusbaum C."/>
            <person name="Birren B."/>
        </authorList>
    </citation>
    <scope>NUCLEOTIDE SEQUENCE [LARGE SCALE GENOMIC DNA]</scope>
    <source>
        <strain evidence="2">RMSCC 757 / Silveira</strain>
    </source>
</reference>
<dbReference type="EMBL" id="GL636495">
    <property type="protein sequence ID" value="EFW17083.1"/>
    <property type="molecule type" value="Genomic_DNA"/>
</dbReference>
<dbReference type="HOGENOM" id="CLU_1825115_0_0_1"/>
<keyword evidence="2" id="KW-1185">Reference proteome</keyword>
<dbReference type="VEuPathDB" id="FungiDB:CPSG_06351"/>
<organism evidence="2">
    <name type="scientific">Coccidioides posadasii (strain RMSCC 757 / Silveira)</name>
    <name type="common">Valley fever fungus</name>
    <dbReference type="NCBI Taxonomy" id="443226"/>
    <lineage>
        <taxon>Eukaryota</taxon>
        <taxon>Fungi</taxon>
        <taxon>Dikarya</taxon>
        <taxon>Ascomycota</taxon>
        <taxon>Pezizomycotina</taxon>
        <taxon>Eurotiomycetes</taxon>
        <taxon>Eurotiomycetidae</taxon>
        <taxon>Onygenales</taxon>
        <taxon>Onygenaceae</taxon>
        <taxon>Coccidioides</taxon>
    </lineage>
</organism>
<protein>
    <submittedName>
        <fullName evidence="1">Uncharacterized protein</fullName>
    </submittedName>
</protein>
<gene>
    <name evidence="1" type="ORF">CPSG_06351</name>
</gene>
<sequence length="141" mass="15939">MAGNRRGDNSQFTIDMIIAEIEGWKPLWCVFLPELFHHHALKSKSFPVHKVSRDVGGAYKFEDIISQKPGLFDCRFGKPINGIDFKNKSEILRPQLALSNCQLLSVDGYESPVWPHRNMTGNVASTVGSITNTSRYVLKFE</sequence>
<name>E9D949_COCPS</name>
<evidence type="ECO:0000313" key="1">
    <source>
        <dbReference type="EMBL" id="EFW17083.1"/>
    </source>
</evidence>
<reference evidence="2" key="1">
    <citation type="journal article" date="2010" name="Genome Res.">
        <title>Population genomic sequencing of Coccidioides fungi reveals recent hybridization and transposon control.</title>
        <authorList>
            <person name="Neafsey D.E."/>
            <person name="Barker B.M."/>
            <person name="Sharpton T.J."/>
            <person name="Stajich J.E."/>
            <person name="Park D.J."/>
            <person name="Whiston E."/>
            <person name="Hung C.-Y."/>
            <person name="McMahan C."/>
            <person name="White J."/>
            <person name="Sykes S."/>
            <person name="Heiman D."/>
            <person name="Young S."/>
            <person name="Zeng Q."/>
            <person name="Abouelleil A."/>
            <person name="Aftuck L."/>
            <person name="Bessette D."/>
            <person name="Brown A."/>
            <person name="FitzGerald M."/>
            <person name="Lui A."/>
            <person name="Macdonald J.P."/>
            <person name="Priest M."/>
            <person name="Orbach M.J."/>
            <person name="Galgiani J.N."/>
            <person name="Kirkland T.N."/>
            <person name="Cole G.T."/>
            <person name="Birren B.W."/>
            <person name="Henn M.R."/>
            <person name="Taylor J.W."/>
            <person name="Rounsley S.D."/>
        </authorList>
    </citation>
    <scope>NUCLEOTIDE SEQUENCE [LARGE SCALE GENOMIC DNA]</scope>
    <source>
        <strain evidence="2">RMSCC 757 / Silveira</strain>
    </source>
</reference>